<dbReference type="Pfam" id="PF02397">
    <property type="entry name" value="Bac_transf"/>
    <property type="match status" value="1"/>
</dbReference>
<evidence type="ECO:0000313" key="5">
    <source>
        <dbReference type="EMBL" id="OOQ60766.1"/>
    </source>
</evidence>
<feature type="transmembrane region" description="Helical" evidence="3">
    <location>
        <begin position="165"/>
        <end position="186"/>
    </location>
</feature>
<dbReference type="PANTHER" id="PTHR30576:SF0">
    <property type="entry name" value="UNDECAPRENYL-PHOSPHATE N-ACETYLGALACTOSAMINYL 1-PHOSPHATE TRANSFERASE-RELATED"/>
    <property type="match status" value="1"/>
</dbReference>
<keyword evidence="3" id="KW-1133">Transmembrane helix</keyword>
<dbReference type="Proteomes" id="UP000189739">
    <property type="component" value="Unassembled WGS sequence"/>
</dbReference>
<dbReference type="GO" id="GO:0000160">
    <property type="term" value="P:phosphorelay signal transduction system"/>
    <property type="evidence" value="ECO:0007669"/>
    <property type="project" value="InterPro"/>
</dbReference>
<dbReference type="RefSeq" id="WP_078347070.1">
    <property type="nucleotide sequence ID" value="NZ_MBTF01000004.1"/>
</dbReference>
<feature type="domain" description="Response regulatory" evidence="4">
    <location>
        <begin position="1"/>
        <end position="134"/>
    </location>
</feature>
<keyword evidence="3" id="KW-0472">Membrane</keyword>
<keyword evidence="5" id="KW-0808">Transferase</keyword>
<dbReference type="SUPFAM" id="SSF52172">
    <property type="entry name" value="CheY-like"/>
    <property type="match status" value="1"/>
</dbReference>
<gene>
    <name evidence="5" type="ORF">BC343_22575</name>
</gene>
<dbReference type="EMBL" id="MBTF01000004">
    <property type="protein sequence ID" value="OOQ60766.1"/>
    <property type="molecule type" value="Genomic_DNA"/>
</dbReference>
<keyword evidence="3" id="KW-0812">Transmembrane</keyword>
<dbReference type="GO" id="GO:0016780">
    <property type="term" value="F:phosphotransferase activity, for other substituted phosphate groups"/>
    <property type="evidence" value="ECO:0007669"/>
    <property type="project" value="TreeGrafter"/>
</dbReference>
<proteinExistence type="inferred from homology"/>
<dbReference type="PROSITE" id="PS50110">
    <property type="entry name" value="RESPONSE_REGULATORY"/>
    <property type="match status" value="1"/>
</dbReference>
<organism evidence="5 6">
    <name type="scientific">Mucilaginibacter pedocola</name>
    <dbReference type="NCBI Taxonomy" id="1792845"/>
    <lineage>
        <taxon>Bacteria</taxon>
        <taxon>Pseudomonadati</taxon>
        <taxon>Bacteroidota</taxon>
        <taxon>Sphingobacteriia</taxon>
        <taxon>Sphingobacteriales</taxon>
        <taxon>Sphingobacteriaceae</taxon>
        <taxon>Mucilaginibacter</taxon>
    </lineage>
</organism>
<dbReference type="STRING" id="1792845.BC343_22575"/>
<evidence type="ECO:0000256" key="2">
    <source>
        <dbReference type="PROSITE-ProRule" id="PRU00169"/>
    </source>
</evidence>
<keyword evidence="6" id="KW-1185">Reference proteome</keyword>
<evidence type="ECO:0000313" key="6">
    <source>
        <dbReference type="Proteomes" id="UP000189739"/>
    </source>
</evidence>
<dbReference type="OrthoDB" id="9808602at2"/>
<evidence type="ECO:0000256" key="3">
    <source>
        <dbReference type="SAM" id="Phobius"/>
    </source>
</evidence>
<dbReference type="Gene3D" id="3.40.50.2300">
    <property type="match status" value="1"/>
</dbReference>
<dbReference type="InterPro" id="IPR011006">
    <property type="entry name" value="CheY-like_superfamily"/>
</dbReference>
<comment type="similarity">
    <text evidence="1">Belongs to the bacterial sugar transferase family.</text>
</comment>
<dbReference type="AlphaFoldDB" id="A0A1S9PII8"/>
<dbReference type="InterPro" id="IPR001789">
    <property type="entry name" value="Sig_transdc_resp-reg_receiver"/>
</dbReference>
<accession>A0A1S9PII8</accession>
<comment type="caution">
    <text evidence="2">Lacks conserved residue(s) required for the propagation of feature annotation.</text>
</comment>
<dbReference type="PANTHER" id="PTHR30576">
    <property type="entry name" value="COLANIC BIOSYNTHESIS UDP-GLUCOSE LIPID CARRIER TRANSFERASE"/>
    <property type="match status" value="1"/>
</dbReference>
<evidence type="ECO:0000259" key="4">
    <source>
        <dbReference type="PROSITE" id="PS50110"/>
    </source>
</evidence>
<dbReference type="InterPro" id="IPR003362">
    <property type="entry name" value="Bact_transf"/>
</dbReference>
<comment type="caution">
    <text evidence="5">The sequence shown here is derived from an EMBL/GenBank/DDBJ whole genome shotgun (WGS) entry which is preliminary data.</text>
</comment>
<name>A0A1S9PII8_9SPHI</name>
<evidence type="ECO:0000256" key="1">
    <source>
        <dbReference type="ARBA" id="ARBA00006464"/>
    </source>
</evidence>
<reference evidence="5 6" key="1">
    <citation type="submission" date="2016-07" db="EMBL/GenBank/DDBJ databases">
        <title>Genomic analysis of zinc-resistant bacterium Mucilaginibacter pedocola TBZ30.</title>
        <authorList>
            <person name="Huang J."/>
            <person name="Tang J."/>
        </authorList>
    </citation>
    <scope>NUCLEOTIDE SEQUENCE [LARGE SCALE GENOMIC DNA]</scope>
    <source>
        <strain evidence="5 6">TBZ30</strain>
    </source>
</reference>
<protein>
    <submittedName>
        <fullName evidence="5">Glycosyl transferase</fullName>
    </submittedName>
</protein>
<sequence length="364" mass="41669">MTLQTATDWNENSGSQIRVAYAGTELKDLIANDLHDSFRVAFNDTLGALEDYLGNQSILTIPEIILVEVDKDEKCFELVEKLRKNFLMNGVIIVMLSTRNDKKLVQKAMQMKLHDFYTYPFSTSDLRERLNFLVRFKLIKPRLLELSKEVDITYQMPAGKRFLDLFIAGSMLIGLSPVMLVVAILIKLDSKGPIFYKSKRVGTGYKVFDFYKFRSMRTDADQLLAQMAVTNNQYAAEEEGATKSAFVKIKNDPRITKLGNFLRGSSLDELPQLFNILRGDMSVVGNRPLPVYEAEMLTSNEWSMRFLGPAGLTGLWQISKRGKEDMSERERKKLDNFYAQKYSFWLDVKIILGTVPALFQKEKV</sequence>